<dbReference type="InterPro" id="IPR029787">
    <property type="entry name" value="Nucleotide_cyclase"/>
</dbReference>
<dbReference type="Gene3D" id="3.30.450.20">
    <property type="entry name" value="PAS domain"/>
    <property type="match status" value="1"/>
</dbReference>
<feature type="coiled-coil region" evidence="1">
    <location>
        <begin position="477"/>
        <end position="532"/>
    </location>
</feature>
<feature type="domain" description="GGDEF" evidence="3">
    <location>
        <begin position="560"/>
        <end position="697"/>
    </location>
</feature>
<evidence type="ECO:0000259" key="2">
    <source>
        <dbReference type="PROSITE" id="PS50112"/>
    </source>
</evidence>
<dbReference type="InterPro" id="IPR000160">
    <property type="entry name" value="GGDEF_dom"/>
</dbReference>
<dbReference type="PROSITE" id="PS50112">
    <property type="entry name" value="PAS"/>
    <property type="match status" value="1"/>
</dbReference>
<reference evidence="4 5" key="1">
    <citation type="journal article" date="2020" name="Sci. Rep.">
        <title>A novel cyanobacterial geosmin producer, revising GeoA distribution and dispersion patterns in Bacteria.</title>
        <authorList>
            <person name="Churro C."/>
            <person name="Semedo-Aguiar A.P."/>
            <person name="Silva A.D."/>
            <person name="Pereira-Leal J.B."/>
            <person name="Leite R.B."/>
        </authorList>
    </citation>
    <scope>NUCLEOTIDE SEQUENCE [LARGE SCALE GENOMIC DNA]</scope>
    <source>
        <strain evidence="4 5">IPMA8</strain>
    </source>
</reference>
<dbReference type="InterPro" id="IPR003018">
    <property type="entry name" value="GAF"/>
</dbReference>
<accession>A0ABX2CRX8</accession>
<dbReference type="Gene3D" id="3.30.70.270">
    <property type="match status" value="1"/>
</dbReference>
<dbReference type="Pfam" id="PF00990">
    <property type="entry name" value="GGDEF"/>
    <property type="match status" value="1"/>
</dbReference>
<gene>
    <name evidence="4" type="primary">cph2_2</name>
    <name evidence="4" type="ORF">E5S67_00879</name>
</gene>
<dbReference type="CDD" id="cd00130">
    <property type="entry name" value="PAS"/>
    <property type="match status" value="1"/>
</dbReference>
<dbReference type="Pfam" id="PF13185">
    <property type="entry name" value="GAF_2"/>
    <property type="match status" value="1"/>
</dbReference>
<dbReference type="PANTHER" id="PTHR45138">
    <property type="entry name" value="REGULATORY COMPONENTS OF SENSORY TRANSDUCTION SYSTEM"/>
    <property type="match status" value="1"/>
</dbReference>
<dbReference type="PANTHER" id="PTHR45138:SF9">
    <property type="entry name" value="DIGUANYLATE CYCLASE DGCM-RELATED"/>
    <property type="match status" value="1"/>
</dbReference>
<dbReference type="InterPro" id="IPR035965">
    <property type="entry name" value="PAS-like_dom_sf"/>
</dbReference>
<protein>
    <submittedName>
        <fullName evidence="4">Phytochrome-like protein cph2</fullName>
    </submittedName>
</protein>
<dbReference type="CDD" id="cd01949">
    <property type="entry name" value="GGDEF"/>
    <property type="match status" value="1"/>
</dbReference>
<dbReference type="SUPFAM" id="SSF55781">
    <property type="entry name" value="GAF domain-like"/>
    <property type="match status" value="1"/>
</dbReference>
<sequence length="715" mass="80033">MLYNNEILPTLTLESSLRNINILLYKLLSLRRMEYIAVDRELKIKEISLKVQDFSYIHEEVAEGRDVRDSFPELIGIEGILEGIIEEREQDFQLKSITRVLKDGSYLYLNLYIFGYKGEANADRLIILCEDVTDSIVAQQNMVQAANENSIKVDYLAATGDYIDKIINSLGDVLLVTAPSGKIKKVNQAAQQLFGYTEAEFIGKSISMITTDEELLRKISQLPPALKSEYWPQVKVACQTKIGLKLIVAFSCSTFNTSIGSKYPDSEVIQDFVYIGKDITKQERIKNCQEAQYAVTHILSESSSLDSATPRILQGICQSFGWDIGELWTPAEGEKETRLGATIKSEKQSLWCLPLCSPIEETPCWRRVAVWQAAEEVSEFAENDPQITFAPGEGLPGAVSRSGSPQWITDIAGDRYFVRSGLAEEAGLRSGFGFPIHARGQVVGVMTFFCREELPPDQELLQIIGGLGSQLGEFVKRKFAEQELQKAEASIRFLYEQEKRQSEELARQNLALEQAKLKLEAANMELQRLASMDGLTQIPNRRCFDQKLELEWQCMEREKESLSLILCDIDFFKLYNDRYGHQRGDECLKQVAQILASNAQRAGDLAARYGGEEFAVILSRTDVKGAMRVAESIRSDLKAAAIFHAASKVSKFITLSIGIASAVPSASLSIEGLIGQADRALYRAKLEGRDRIVCLDLKREFQGGKGVFSDDCERS</sequence>
<dbReference type="SUPFAM" id="SSF55785">
    <property type="entry name" value="PYP-like sensor domain (PAS domain)"/>
    <property type="match status" value="1"/>
</dbReference>
<dbReference type="NCBIfam" id="TIGR00254">
    <property type="entry name" value="GGDEF"/>
    <property type="match status" value="1"/>
</dbReference>
<dbReference type="Proteomes" id="UP000702425">
    <property type="component" value="Unassembled WGS sequence"/>
</dbReference>
<dbReference type="PROSITE" id="PS50887">
    <property type="entry name" value="GGDEF"/>
    <property type="match status" value="1"/>
</dbReference>
<organism evidence="4 5">
    <name type="scientific">Microcoleus asticus IPMA8</name>
    <dbReference type="NCBI Taxonomy" id="2563858"/>
    <lineage>
        <taxon>Bacteria</taxon>
        <taxon>Bacillati</taxon>
        <taxon>Cyanobacteriota</taxon>
        <taxon>Cyanophyceae</taxon>
        <taxon>Oscillatoriophycideae</taxon>
        <taxon>Oscillatoriales</taxon>
        <taxon>Microcoleaceae</taxon>
        <taxon>Microcoleus</taxon>
        <taxon>Microcoleus asticus</taxon>
    </lineage>
</organism>
<evidence type="ECO:0000259" key="3">
    <source>
        <dbReference type="PROSITE" id="PS50887"/>
    </source>
</evidence>
<dbReference type="NCBIfam" id="TIGR00229">
    <property type="entry name" value="sensory_box"/>
    <property type="match status" value="1"/>
</dbReference>
<evidence type="ECO:0000313" key="4">
    <source>
        <dbReference type="EMBL" id="NQE33161.1"/>
    </source>
</evidence>
<dbReference type="InterPro" id="IPR043128">
    <property type="entry name" value="Rev_trsase/Diguanyl_cyclase"/>
</dbReference>
<comment type="caution">
    <text evidence="4">The sequence shown here is derived from an EMBL/GenBank/DDBJ whole genome shotgun (WGS) entry which is preliminary data.</text>
</comment>
<evidence type="ECO:0000256" key="1">
    <source>
        <dbReference type="SAM" id="Coils"/>
    </source>
</evidence>
<dbReference type="EMBL" id="SRRZ01000011">
    <property type="protein sequence ID" value="NQE33161.1"/>
    <property type="molecule type" value="Genomic_DNA"/>
</dbReference>
<keyword evidence="1" id="KW-0175">Coiled coil</keyword>
<feature type="domain" description="PAS" evidence="2">
    <location>
        <begin position="159"/>
        <end position="229"/>
    </location>
</feature>
<keyword evidence="5" id="KW-1185">Reference proteome</keyword>
<dbReference type="Gene3D" id="3.30.450.40">
    <property type="match status" value="1"/>
</dbReference>
<dbReference type="SUPFAM" id="SSF55073">
    <property type="entry name" value="Nucleotide cyclase"/>
    <property type="match status" value="1"/>
</dbReference>
<dbReference type="SMART" id="SM00091">
    <property type="entry name" value="PAS"/>
    <property type="match status" value="1"/>
</dbReference>
<dbReference type="Pfam" id="PF13426">
    <property type="entry name" value="PAS_9"/>
    <property type="match status" value="1"/>
</dbReference>
<dbReference type="SMART" id="SM00267">
    <property type="entry name" value="GGDEF"/>
    <property type="match status" value="1"/>
</dbReference>
<dbReference type="InterPro" id="IPR029016">
    <property type="entry name" value="GAF-like_dom_sf"/>
</dbReference>
<dbReference type="InterPro" id="IPR050469">
    <property type="entry name" value="Diguanylate_Cyclase"/>
</dbReference>
<dbReference type="InterPro" id="IPR000014">
    <property type="entry name" value="PAS"/>
</dbReference>
<evidence type="ECO:0000313" key="5">
    <source>
        <dbReference type="Proteomes" id="UP000702425"/>
    </source>
</evidence>
<name>A0ABX2CRX8_9CYAN</name>
<proteinExistence type="predicted"/>